<evidence type="ECO:0000313" key="3">
    <source>
        <dbReference type="Proteomes" id="UP000244962"/>
    </source>
</evidence>
<accession>A0A2U1THN3</accession>
<proteinExistence type="predicted"/>
<dbReference type="AlphaFoldDB" id="A0A2U1THN3"/>
<evidence type="ECO:0000256" key="1">
    <source>
        <dbReference type="SAM" id="SignalP"/>
    </source>
</evidence>
<dbReference type="EMBL" id="QEFB01000001">
    <property type="protein sequence ID" value="PWC08401.1"/>
    <property type="molecule type" value="Genomic_DNA"/>
</dbReference>
<protein>
    <recommendedName>
        <fullName evidence="4">Lipoprotein</fullName>
    </recommendedName>
</protein>
<dbReference type="PROSITE" id="PS51257">
    <property type="entry name" value="PROKAR_LIPOPROTEIN"/>
    <property type="match status" value="1"/>
</dbReference>
<dbReference type="Proteomes" id="UP000244962">
    <property type="component" value="Unassembled WGS sequence"/>
</dbReference>
<organism evidence="2 3">
    <name type="scientific">Mycetocola zhujimingii</name>
    <dbReference type="NCBI Taxonomy" id="2079792"/>
    <lineage>
        <taxon>Bacteria</taxon>
        <taxon>Bacillati</taxon>
        <taxon>Actinomycetota</taxon>
        <taxon>Actinomycetes</taxon>
        <taxon>Micrococcales</taxon>
        <taxon>Microbacteriaceae</taxon>
        <taxon>Mycetocola</taxon>
    </lineage>
</organism>
<name>A0A2U1THN3_9MICO</name>
<evidence type="ECO:0008006" key="4">
    <source>
        <dbReference type="Google" id="ProtNLM"/>
    </source>
</evidence>
<comment type="caution">
    <text evidence="2">The sequence shown here is derived from an EMBL/GenBank/DDBJ whole genome shotgun (WGS) entry which is preliminary data.</text>
</comment>
<evidence type="ECO:0000313" key="2">
    <source>
        <dbReference type="EMBL" id="PWC08401.1"/>
    </source>
</evidence>
<keyword evidence="1" id="KW-0732">Signal</keyword>
<reference evidence="3" key="1">
    <citation type="submission" date="2018-04" db="EMBL/GenBank/DDBJ databases">
        <authorList>
            <person name="Liu S."/>
            <person name="Wang Z."/>
            <person name="Li J."/>
        </authorList>
    </citation>
    <scope>NUCLEOTIDE SEQUENCE [LARGE SCALE GENOMIC DNA]</scope>
    <source>
        <strain evidence="3">622</strain>
    </source>
</reference>
<gene>
    <name evidence="2" type="ORF">DF223_03455</name>
</gene>
<feature type="signal peptide" evidence="1">
    <location>
        <begin position="1"/>
        <end position="25"/>
    </location>
</feature>
<feature type="chain" id="PRO_5015649769" description="Lipoprotein" evidence="1">
    <location>
        <begin position="26"/>
        <end position="184"/>
    </location>
</feature>
<sequence>MPTLLRAVVAGLAIAGGAVSLVACAQPSPQPTPTPTAIFASEEEALAAATDTYAKFLSSYEAVSATGGAVLPAVREYVSAGYYEELKSANIVTENGWHTEGSSTFEIRGFDSLVNTAEHAEITLQVCRDVSMLRFLDQYGTDVTPVERLNEVPLLVSFESDSPRSSVLTIRGVGTWQGHSCSSS</sequence>
<keyword evidence="3" id="KW-1185">Reference proteome</keyword>